<evidence type="ECO:0000256" key="1">
    <source>
        <dbReference type="ARBA" id="ARBA00004613"/>
    </source>
</evidence>
<dbReference type="PROSITE" id="PS00330">
    <property type="entry name" value="HEMOLYSIN_CALCIUM"/>
    <property type="match status" value="1"/>
</dbReference>
<dbReference type="EMBL" id="JAFLQW010000264">
    <property type="protein sequence ID" value="MBO0349364.1"/>
    <property type="molecule type" value="Genomic_DNA"/>
</dbReference>
<dbReference type="PANTHER" id="PTHR38340:SF1">
    <property type="entry name" value="S-LAYER PROTEIN"/>
    <property type="match status" value="1"/>
</dbReference>
<dbReference type="InterPro" id="IPR050557">
    <property type="entry name" value="RTX_toxin/Mannuronan_C5-epim"/>
</dbReference>
<evidence type="ECO:0000313" key="5">
    <source>
        <dbReference type="Proteomes" id="UP000664844"/>
    </source>
</evidence>
<dbReference type="InterPro" id="IPR001343">
    <property type="entry name" value="Hemolysn_Ca-bd"/>
</dbReference>
<evidence type="ECO:0000256" key="2">
    <source>
        <dbReference type="ARBA" id="ARBA00022525"/>
    </source>
</evidence>
<dbReference type="PANTHER" id="PTHR38340">
    <property type="entry name" value="S-LAYER PROTEIN"/>
    <property type="match status" value="1"/>
</dbReference>
<keyword evidence="2" id="KW-0964">Secreted</keyword>
<evidence type="ECO:0000256" key="3">
    <source>
        <dbReference type="SAM" id="MobiDB-lite"/>
    </source>
</evidence>
<reference evidence="4 5" key="1">
    <citation type="submission" date="2021-03" db="EMBL/GenBank/DDBJ databases">
        <title>Metabolic Capacity of the Antarctic Cyanobacterium Phormidium pseudopriestleyi that Sustains Oxygenic Photosynthesis in the Presence of Hydrogen Sulfide.</title>
        <authorList>
            <person name="Lumian J.E."/>
            <person name="Jungblut A.D."/>
            <person name="Dillon M.L."/>
            <person name="Hawes I."/>
            <person name="Doran P.T."/>
            <person name="Mackey T.J."/>
            <person name="Dick G.J."/>
            <person name="Grettenberger C.L."/>
            <person name="Sumner D.Y."/>
        </authorList>
    </citation>
    <scope>NUCLEOTIDE SEQUENCE [LARGE SCALE GENOMIC DNA]</scope>
    <source>
        <strain evidence="4 5">FRX01</strain>
    </source>
</reference>
<feature type="non-terminal residue" evidence="4">
    <location>
        <position position="329"/>
    </location>
</feature>
<feature type="compositionally biased region" description="Polar residues" evidence="3">
    <location>
        <begin position="263"/>
        <end position="272"/>
    </location>
</feature>
<proteinExistence type="predicted"/>
<name>A0ABS3FQG6_9CYAN</name>
<dbReference type="Proteomes" id="UP000664844">
    <property type="component" value="Unassembled WGS sequence"/>
</dbReference>
<protein>
    <recommendedName>
        <fullName evidence="6">Calcium-binding protein</fullName>
    </recommendedName>
</protein>
<evidence type="ECO:0000313" key="4">
    <source>
        <dbReference type="EMBL" id="MBO0349364.1"/>
    </source>
</evidence>
<dbReference type="PRINTS" id="PR00313">
    <property type="entry name" value="CABNDNGRPT"/>
</dbReference>
<comment type="caution">
    <text evidence="4">The sequence shown here is derived from an EMBL/GenBank/DDBJ whole genome shotgun (WGS) entry which is preliminary data.</text>
</comment>
<dbReference type="InterPro" id="IPR011049">
    <property type="entry name" value="Serralysin-like_metalloprot_C"/>
</dbReference>
<dbReference type="SUPFAM" id="SSF51120">
    <property type="entry name" value="beta-Roll"/>
    <property type="match status" value="2"/>
</dbReference>
<keyword evidence="5" id="KW-1185">Reference proteome</keyword>
<dbReference type="Pfam" id="PF00353">
    <property type="entry name" value="HemolysinCabind"/>
    <property type="match status" value="3"/>
</dbReference>
<accession>A0ABS3FQG6</accession>
<dbReference type="Gene3D" id="2.150.10.10">
    <property type="entry name" value="Serralysin-like metalloprotease, C-terminal"/>
    <property type="match status" value="3"/>
</dbReference>
<comment type="subcellular location">
    <subcellularLocation>
        <location evidence="1">Secreted</location>
    </subcellularLocation>
</comment>
<dbReference type="InterPro" id="IPR018511">
    <property type="entry name" value="Hemolysin-typ_Ca-bd_CS"/>
</dbReference>
<sequence>MLWNIDSSNYEIRAEGDIRRSEAGNNTLIQVETDEAIASNSGDDLIVGGPADDLLMGELGNDTIYGGSGNNTLFGGTGHLIVQDWDGQDLLVGGPGNDLIFGNQANDTLYGGEGDDTLYGGKDNDFLFGNGGNDVLFGDLGSDSLWGGEGQNSFQIGRRFDVPGFLSTGGPTLDDADWIMDFTPGQDLIGLLGRLTFDELNIFAGTGVNTGDTIIQDKITQEYLAIVKNISPEAIGRGNFSPYSAPPVPSLPSLNPPVINPTLPVNSTSPNQEEIAPIDQPSDLPPDVSSPTEEDEPSDLPPDVTPEIEDNQNDINLEPDVTPEIEDNQ</sequence>
<gene>
    <name evidence="4" type="ORF">J0895_09650</name>
</gene>
<organism evidence="4 5">
    <name type="scientific">Phormidium pseudopriestleyi FRX01</name>
    <dbReference type="NCBI Taxonomy" id="1759528"/>
    <lineage>
        <taxon>Bacteria</taxon>
        <taxon>Bacillati</taxon>
        <taxon>Cyanobacteriota</taxon>
        <taxon>Cyanophyceae</taxon>
        <taxon>Oscillatoriophycideae</taxon>
        <taxon>Oscillatoriales</taxon>
        <taxon>Oscillatoriaceae</taxon>
        <taxon>Phormidium</taxon>
    </lineage>
</organism>
<feature type="region of interest" description="Disordered" evidence="3">
    <location>
        <begin position="259"/>
        <end position="329"/>
    </location>
</feature>
<evidence type="ECO:0008006" key="6">
    <source>
        <dbReference type="Google" id="ProtNLM"/>
    </source>
</evidence>